<accession>D4XV50</accession>
<organism evidence="1 2">
    <name type="scientific">Mycoplasmopsis alligatoris A21JP2</name>
    <dbReference type="NCBI Taxonomy" id="747682"/>
    <lineage>
        <taxon>Bacteria</taxon>
        <taxon>Bacillati</taxon>
        <taxon>Mycoplasmatota</taxon>
        <taxon>Mycoplasmoidales</taxon>
        <taxon>Metamycoplasmataceae</taxon>
        <taxon>Mycoplasmopsis</taxon>
    </lineage>
</organism>
<protein>
    <submittedName>
        <fullName evidence="1">Conserved domain protein</fullName>
    </submittedName>
</protein>
<dbReference type="Proteomes" id="UP000004757">
    <property type="component" value="Unassembled WGS sequence"/>
</dbReference>
<keyword evidence="2" id="KW-1185">Reference proteome</keyword>
<comment type="caution">
    <text evidence="1">The sequence shown here is derived from an EMBL/GenBank/DDBJ whole genome shotgun (WGS) entry which is preliminary data.</text>
</comment>
<evidence type="ECO:0000313" key="1">
    <source>
        <dbReference type="EMBL" id="EFF41788.1"/>
    </source>
</evidence>
<evidence type="ECO:0000313" key="2">
    <source>
        <dbReference type="Proteomes" id="UP000004757"/>
    </source>
</evidence>
<name>D4XV50_9BACT</name>
<dbReference type="AlphaFoldDB" id="D4XV50"/>
<dbReference type="EMBL" id="ADNC01000004">
    <property type="protein sequence ID" value="EFF41788.1"/>
    <property type="molecule type" value="Genomic_DNA"/>
</dbReference>
<proteinExistence type="predicted"/>
<sequence length="154" mass="17487">MFLDWLFYGQAKIGNETKFVRDLIMEKSGYIVPIKEMVSQEKLTEVKTKISSLNVQIQTIAKKADASDDDKKLMYKLETTRNYFITAQISLQSLLKFTESNDIISTTIYLDEDSSKLNDLLRTSLESLTNEGSAKVELNGQEALKKFLSAIKNS</sequence>
<gene>
    <name evidence="1" type="ORF">MALL_0791</name>
</gene>
<dbReference type="RefSeq" id="WP_005683215.1">
    <property type="nucleotide sequence ID" value="NZ_ADNC01000004.1"/>
</dbReference>
<reference evidence="1 2" key="1">
    <citation type="submission" date="2010-03" db="EMBL/GenBank/DDBJ databases">
        <authorList>
            <person name="Glass J.I."/>
            <person name="Benders G.A."/>
            <person name="Durkin A.S."/>
            <person name="Farmerie W.G."/>
            <person name="Hlavinka K."/>
            <person name="Hostetler J."/>
            <person name="Jackson J."/>
            <person name="May M.A."/>
            <person name="Miller R.H."/>
            <person name="Paralanov V."/>
            <person name="Radune D."/>
            <person name="Szczypinski B."/>
            <person name="Brown D.R."/>
        </authorList>
    </citation>
    <scope>NUCLEOTIDE SEQUENCE [LARGE SCALE GENOMIC DNA]</scope>
    <source>
        <strain evidence="1 2">A21JP2</strain>
    </source>
</reference>